<comment type="caution">
    <text evidence="1">The sequence shown here is derived from an EMBL/GenBank/DDBJ whole genome shotgun (WGS) entry which is preliminary data.</text>
</comment>
<evidence type="ECO:0000313" key="2">
    <source>
        <dbReference type="Proteomes" id="UP001207930"/>
    </source>
</evidence>
<reference evidence="1 2" key="1">
    <citation type="submission" date="2022-10" db="EMBL/GenBank/DDBJ databases">
        <title>Luteolibacter flavescens strain MCCC 1K03193, whole genome shotgun sequencing project.</title>
        <authorList>
            <person name="Zhao G."/>
            <person name="Shen L."/>
        </authorList>
    </citation>
    <scope>NUCLEOTIDE SEQUENCE [LARGE SCALE GENOMIC DNA]</scope>
    <source>
        <strain evidence="1 2">MCCC 1K03193</strain>
    </source>
</reference>
<dbReference type="Proteomes" id="UP001207930">
    <property type="component" value="Unassembled WGS sequence"/>
</dbReference>
<name>A0ABT3FJ89_9BACT</name>
<protein>
    <submittedName>
        <fullName evidence="1">Uncharacterized protein</fullName>
    </submittedName>
</protein>
<dbReference type="EMBL" id="JAPDDS010000001">
    <property type="protein sequence ID" value="MCW1883522.1"/>
    <property type="molecule type" value="Genomic_DNA"/>
</dbReference>
<organism evidence="1 2">
    <name type="scientific">Luteolibacter flavescens</name>
    <dbReference type="NCBI Taxonomy" id="1859460"/>
    <lineage>
        <taxon>Bacteria</taxon>
        <taxon>Pseudomonadati</taxon>
        <taxon>Verrucomicrobiota</taxon>
        <taxon>Verrucomicrobiia</taxon>
        <taxon>Verrucomicrobiales</taxon>
        <taxon>Verrucomicrobiaceae</taxon>
        <taxon>Luteolibacter</taxon>
    </lineage>
</organism>
<evidence type="ECO:0000313" key="1">
    <source>
        <dbReference type="EMBL" id="MCW1883522.1"/>
    </source>
</evidence>
<keyword evidence="2" id="KW-1185">Reference proteome</keyword>
<sequence>MNPNSKGKHQEVLDAGYLANYLQISPNAIDSEGESPDMVSNLGGISIGLEVTSGASSEHHRVGQLSKKGLTPFVMNIGGLQDRDERRSNEELIDVTASGTYEDLLESNRLWIERMAAKIMRKTRNLNRSDYRTFDQNWLLIFDRQIWFSYDIETYCYNLQKGIHFGSAVREFDRVFIVGNPFIFAREHGVWAGAIFRSGG</sequence>
<gene>
    <name evidence="1" type="ORF">OKA04_02205</name>
</gene>
<dbReference type="RefSeq" id="WP_264499481.1">
    <property type="nucleotide sequence ID" value="NZ_JAPDDS010000001.1"/>
</dbReference>
<accession>A0ABT3FJ89</accession>
<proteinExistence type="predicted"/>